<sequence>MDYHTNNSGPLLYPRYCTLLPTNHMTQQQRELLMLILLWDESRFFSSVATGSFFPFLRIVVGLCKQVPFPTCPRMQFTRAALQKKMSR</sequence>
<dbReference type="AlphaFoldDB" id="A0A151MEP0"/>
<reference evidence="1 2" key="1">
    <citation type="journal article" date="2012" name="Genome Biol.">
        <title>Sequencing three crocodilian genomes to illuminate the evolution of archosaurs and amniotes.</title>
        <authorList>
            <person name="St John J.A."/>
            <person name="Braun E.L."/>
            <person name="Isberg S.R."/>
            <person name="Miles L.G."/>
            <person name="Chong A.Y."/>
            <person name="Gongora J."/>
            <person name="Dalzell P."/>
            <person name="Moran C."/>
            <person name="Bed'hom B."/>
            <person name="Abzhanov A."/>
            <person name="Burgess S.C."/>
            <person name="Cooksey A.M."/>
            <person name="Castoe T.A."/>
            <person name="Crawford N.G."/>
            <person name="Densmore L.D."/>
            <person name="Drew J.C."/>
            <person name="Edwards S.V."/>
            <person name="Faircloth B.C."/>
            <person name="Fujita M.K."/>
            <person name="Greenwold M.J."/>
            <person name="Hoffmann F.G."/>
            <person name="Howard J.M."/>
            <person name="Iguchi T."/>
            <person name="Janes D.E."/>
            <person name="Khan S.Y."/>
            <person name="Kohno S."/>
            <person name="de Koning A.J."/>
            <person name="Lance S.L."/>
            <person name="McCarthy F.M."/>
            <person name="McCormack J.E."/>
            <person name="Merchant M.E."/>
            <person name="Peterson D.G."/>
            <person name="Pollock D.D."/>
            <person name="Pourmand N."/>
            <person name="Raney B.J."/>
            <person name="Roessler K.A."/>
            <person name="Sanford J.R."/>
            <person name="Sawyer R.H."/>
            <person name="Schmidt C.J."/>
            <person name="Triplett E.W."/>
            <person name="Tuberville T.D."/>
            <person name="Venegas-Anaya M."/>
            <person name="Howard J.T."/>
            <person name="Jarvis E.D."/>
            <person name="Guillette L.J.Jr."/>
            <person name="Glenn T.C."/>
            <person name="Green R.E."/>
            <person name="Ray D.A."/>
        </authorList>
    </citation>
    <scope>NUCLEOTIDE SEQUENCE [LARGE SCALE GENOMIC DNA]</scope>
    <source>
        <strain evidence="1">KSC_2009_1</strain>
    </source>
</reference>
<comment type="caution">
    <text evidence="1">The sequence shown here is derived from an EMBL/GenBank/DDBJ whole genome shotgun (WGS) entry which is preliminary data.</text>
</comment>
<proteinExistence type="predicted"/>
<dbReference type="EMBL" id="AKHW03006215">
    <property type="protein sequence ID" value="KYO22971.1"/>
    <property type="molecule type" value="Genomic_DNA"/>
</dbReference>
<gene>
    <name evidence="1" type="ORF">Y1Q_0005472</name>
</gene>
<keyword evidence="2" id="KW-1185">Reference proteome</keyword>
<dbReference type="Proteomes" id="UP000050525">
    <property type="component" value="Unassembled WGS sequence"/>
</dbReference>
<evidence type="ECO:0000313" key="1">
    <source>
        <dbReference type="EMBL" id="KYO22971.1"/>
    </source>
</evidence>
<organism evidence="1 2">
    <name type="scientific">Alligator mississippiensis</name>
    <name type="common">American alligator</name>
    <dbReference type="NCBI Taxonomy" id="8496"/>
    <lineage>
        <taxon>Eukaryota</taxon>
        <taxon>Metazoa</taxon>
        <taxon>Chordata</taxon>
        <taxon>Craniata</taxon>
        <taxon>Vertebrata</taxon>
        <taxon>Euteleostomi</taxon>
        <taxon>Archelosauria</taxon>
        <taxon>Archosauria</taxon>
        <taxon>Crocodylia</taxon>
        <taxon>Alligatoridae</taxon>
        <taxon>Alligatorinae</taxon>
        <taxon>Alligator</taxon>
    </lineage>
</organism>
<accession>A0A151MEP0</accession>
<name>A0A151MEP0_ALLMI</name>
<evidence type="ECO:0000313" key="2">
    <source>
        <dbReference type="Proteomes" id="UP000050525"/>
    </source>
</evidence>
<protein>
    <submittedName>
        <fullName evidence="1">Uncharacterized protein</fullName>
    </submittedName>
</protein>